<dbReference type="Pfam" id="PF13920">
    <property type="entry name" value="zf-C3HC4_3"/>
    <property type="match status" value="1"/>
</dbReference>
<reference evidence="4" key="1">
    <citation type="submission" date="2022-10" db="EMBL/GenBank/DDBJ databases">
        <authorList>
            <person name="Chen Y."/>
            <person name="Dougan E. K."/>
            <person name="Chan C."/>
            <person name="Rhodes N."/>
            <person name="Thang M."/>
        </authorList>
    </citation>
    <scope>NUCLEOTIDE SEQUENCE</scope>
</reference>
<feature type="domain" description="RING-type" evidence="2">
    <location>
        <begin position="721"/>
        <end position="759"/>
    </location>
</feature>
<dbReference type="InterPro" id="IPR013083">
    <property type="entry name" value="Znf_RING/FYVE/PHD"/>
</dbReference>
<dbReference type="InterPro" id="IPR010606">
    <property type="entry name" value="Mib_Herc2"/>
</dbReference>
<evidence type="ECO:0000313" key="4">
    <source>
        <dbReference type="EMBL" id="CAI3983538.1"/>
    </source>
</evidence>
<keyword evidence="1" id="KW-0863">Zinc-finger</keyword>
<dbReference type="SUPFAM" id="SSF159034">
    <property type="entry name" value="Mib/herc2 domain-like"/>
    <property type="match status" value="3"/>
</dbReference>
<dbReference type="PROSITE" id="PS51416">
    <property type="entry name" value="MIB_HERC2"/>
    <property type="match status" value="3"/>
</dbReference>
<dbReference type="EMBL" id="CAMXCT010000812">
    <property type="protein sequence ID" value="CAI3983538.1"/>
    <property type="molecule type" value="Genomic_DNA"/>
</dbReference>
<feature type="domain" description="MIB/HERC2" evidence="3">
    <location>
        <begin position="470"/>
        <end position="542"/>
    </location>
</feature>
<organism evidence="4">
    <name type="scientific">Cladocopium goreaui</name>
    <dbReference type="NCBI Taxonomy" id="2562237"/>
    <lineage>
        <taxon>Eukaryota</taxon>
        <taxon>Sar</taxon>
        <taxon>Alveolata</taxon>
        <taxon>Dinophyceae</taxon>
        <taxon>Suessiales</taxon>
        <taxon>Symbiodiniaceae</taxon>
        <taxon>Cladocopium</taxon>
    </lineage>
</organism>
<evidence type="ECO:0000313" key="7">
    <source>
        <dbReference type="Proteomes" id="UP001152797"/>
    </source>
</evidence>
<dbReference type="OrthoDB" id="412261at2759"/>
<dbReference type="Gene3D" id="3.30.40.10">
    <property type="entry name" value="Zinc/RING finger domain, C3HC4 (zinc finger)"/>
    <property type="match status" value="2"/>
</dbReference>
<evidence type="ECO:0000313" key="6">
    <source>
        <dbReference type="EMBL" id="CAL4770850.1"/>
    </source>
</evidence>
<dbReference type="PROSITE" id="PS50089">
    <property type="entry name" value="ZF_RING_2"/>
    <property type="match status" value="1"/>
</dbReference>
<dbReference type="EMBL" id="CAMXCT030000812">
    <property type="protein sequence ID" value="CAL4770850.1"/>
    <property type="molecule type" value="Genomic_DNA"/>
</dbReference>
<reference evidence="5" key="2">
    <citation type="submission" date="2024-04" db="EMBL/GenBank/DDBJ databases">
        <authorList>
            <person name="Chen Y."/>
            <person name="Shah S."/>
            <person name="Dougan E. K."/>
            <person name="Thang M."/>
            <person name="Chan C."/>
        </authorList>
    </citation>
    <scope>NUCLEOTIDE SEQUENCE [LARGE SCALE GENOMIC DNA]</scope>
</reference>
<evidence type="ECO:0000259" key="2">
    <source>
        <dbReference type="PROSITE" id="PS50089"/>
    </source>
</evidence>
<evidence type="ECO:0000313" key="5">
    <source>
        <dbReference type="EMBL" id="CAL1136913.1"/>
    </source>
</evidence>
<dbReference type="Proteomes" id="UP001152797">
    <property type="component" value="Unassembled WGS sequence"/>
</dbReference>
<evidence type="ECO:0000256" key="1">
    <source>
        <dbReference type="PROSITE-ProRule" id="PRU00175"/>
    </source>
</evidence>
<dbReference type="SUPFAM" id="SSF49599">
    <property type="entry name" value="TRAF domain-like"/>
    <property type="match status" value="1"/>
</dbReference>
<gene>
    <name evidence="4" type="ORF">C1SCF055_LOCUS11143</name>
</gene>
<keyword evidence="1" id="KW-0862">Zinc</keyword>
<keyword evidence="7" id="KW-1185">Reference proteome</keyword>
<proteinExistence type="predicted"/>
<dbReference type="SUPFAM" id="SSF57850">
    <property type="entry name" value="RING/U-box"/>
    <property type="match status" value="1"/>
</dbReference>
<dbReference type="AlphaFoldDB" id="A0A9P1FPF1"/>
<sequence>MRAVRDLRSLQTTAEPILQNGCIHPQLRVGTLVWHEDHGVGHILGWRHHGVLEGEPVDVEADNTASIEFEMQSAQGGGLVLLMLPLVEVTFLPANVLRSPELGLRVRRGLDWDWGDQDGGAGMLGITVAEGRVDLGWVNVRWDHGDGNSYRVGADGKYDLMVVPEGTRNAPDVKVSFVVAGAGGEAINGRYVLVDTQNGRPRYKLEHGQAVMFFQEKWKIAEREGATAWLYQHPAATSSPPTGPWTVVGDDPGPPPLVFDESEDDILRGPEVGLRVRRGPDWEWQDQDDGGLGITVDIEARLGWVAVRWDHGVENKYRVGADGKYDLIVVGRSISFEARAPSVASGSGAWPVRVTGAGGVGESVNGWFVQDGMLHGKPRYRQREGTAIIYFSGQWKINDEARAQLQSSRGIILNASLHYRDDLGGWFYCHHDSAASYPPNGFWSTDGYTGLDADPAPVVGVYETGSYEPQVISELGAPIIGLRVARGPQWCWGDQDGGRLGMTVERGSATEGWVGVRWDNGNENNYRVGAENAYDLVAVSHLRLSHAGGRGSQVNGRYVPTETFNGRPKFRQINGSGIIYYDSFWKINFHDDTGGWYYSHPLPNVVPPIGDWTTQGYGGEDADPAPLLMRSFDVGNLVKFVNLDEELWDACPMPKLSPSLGSAYNIAQIQDEWFQDRSSHWGPLRAVELSHETGTEPPVDWTPAGYDETWVSAEEAEKSKCPICFMVARNALAHECGELFCEDCWVKCQGEDERCPVCRQEGHEVAPAYANRRAIQRLQIVCPNKCGQVLCLSDKEDHLRSKCGHRPIRCPDCDSEVAAGQLAEHQVLCRENWPICELCGQRVKNLAVHMAAQTGDHMLRMVEGLASLREEVKDLRTQNKALQTRLCKDGEPQDFF</sequence>
<dbReference type="Pfam" id="PF06701">
    <property type="entry name" value="MIB_HERC2"/>
    <property type="match status" value="3"/>
</dbReference>
<dbReference type="GO" id="GO:0008270">
    <property type="term" value="F:zinc ion binding"/>
    <property type="evidence" value="ECO:0007669"/>
    <property type="project" value="UniProtKB-KW"/>
</dbReference>
<evidence type="ECO:0000259" key="3">
    <source>
        <dbReference type="PROSITE" id="PS51416"/>
    </source>
</evidence>
<dbReference type="EMBL" id="CAMXCT020000812">
    <property type="protein sequence ID" value="CAL1136913.1"/>
    <property type="molecule type" value="Genomic_DNA"/>
</dbReference>
<dbReference type="GO" id="GO:0016567">
    <property type="term" value="P:protein ubiquitination"/>
    <property type="evidence" value="ECO:0007669"/>
    <property type="project" value="InterPro"/>
</dbReference>
<comment type="caution">
    <text evidence="4">The sequence shown here is derived from an EMBL/GenBank/DDBJ whole genome shotgun (WGS) entry which is preliminary data.</text>
</comment>
<keyword evidence="6" id="KW-0808">Transferase</keyword>
<dbReference type="InterPro" id="IPR001841">
    <property type="entry name" value="Znf_RING"/>
</dbReference>
<dbReference type="PANTHER" id="PTHR24202">
    <property type="entry name" value="E3 UBIQUITIN-PROTEIN LIGASE MIB2"/>
    <property type="match status" value="1"/>
</dbReference>
<feature type="domain" description="MIB/HERC2" evidence="3">
    <location>
        <begin position="262"/>
        <end position="333"/>
    </location>
</feature>
<dbReference type="PANTHER" id="PTHR24202:SF4">
    <property type="entry name" value="E3 UBIQUITIN-PROTEIN LIGASE MIB2-RELATED"/>
    <property type="match status" value="1"/>
</dbReference>
<feature type="domain" description="MIB/HERC2" evidence="3">
    <location>
        <begin position="92"/>
        <end position="166"/>
    </location>
</feature>
<dbReference type="InterPro" id="IPR037252">
    <property type="entry name" value="Mib_Herc2_sf"/>
</dbReference>
<keyword evidence="1" id="KW-0479">Metal-binding</keyword>
<name>A0A9P1FPF1_9DINO</name>
<dbReference type="GO" id="GO:0004842">
    <property type="term" value="F:ubiquitin-protein transferase activity"/>
    <property type="evidence" value="ECO:0007669"/>
    <property type="project" value="InterPro"/>
</dbReference>
<protein>
    <submittedName>
        <fullName evidence="6">E3 ubiquitin-protein ligase MIB2 (Mind bom b homolog 2) (RING-type E3 ubiquitin transferase MIB2)</fullName>
    </submittedName>
</protein>
<dbReference type="GO" id="GO:0005737">
    <property type="term" value="C:cytoplasm"/>
    <property type="evidence" value="ECO:0007669"/>
    <property type="project" value="TreeGrafter"/>
</dbReference>
<dbReference type="Gene3D" id="2.30.30.40">
    <property type="entry name" value="SH3 Domains"/>
    <property type="match status" value="3"/>
</dbReference>
<accession>A0A9P1FPF1</accession>